<keyword evidence="9" id="KW-1185">Reference proteome</keyword>
<dbReference type="PANTHER" id="PTHR11739:SF4">
    <property type="entry name" value="CITRATE SYNTHASE, PEROXISOMAL"/>
    <property type="match status" value="1"/>
</dbReference>
<dbReference type="Pfam" id="PF00285">
    <property type="entry name" value="Citrate_synt"/>
    <property type="match status" value="1"/>
</dbReference>
<dbReference type="GO" id="GO:0006099">
    <property type="term" value="P:tricarboxylic acid cycle"/>
    <property type="evidence" value="ECO:0007669"/>
    <property type="project" value="UniProtKB-UniPathway"/>
</dbReference>
<evidence type="ECO:0000313" key="8">
    <source>
        <dbReference type="EMBL" id="WWD79033.1"/>
    </source>
</evidence>
<protein>
    <recommendedName>
        <fullName evidence="5">Citrate synthase</fullName>
    </recommendedName>
</protein>
<proteinExistence type="inferred from homology"/>
<dbReference type="RefSeq" id="WP_147805180.1">
    <property type="nucleotide sequence ID" value="NZ_CP144914.1"/>
</dbReference>
<sequence>MDVRNQGLAGVVTADTAVSMVDGEAGRLIYRGYDIRDLCLHYEFEDICYLLWHGRLPDQEEKEALKAEFREQRKLSKELISLIQLLPENMPMMSVIRTCISSLGGASFSWPPTSDQAVKLTAIMPVIIAVRYRWVKEGILVEPNEELSHTANYLYMLHGSIPEKAHLMAMNAYLILTMEHGMNASTFTSRVITSTESDFVSAVTGAIGAMKGPLHGGAPSEVTKMLGEIGGKSNVEPWLRDQLEHGYKLMGFGHRVYKTQDPRAEALKEVTASLVEKDDWLELAHEVEETAGALLEEYKPGRKLYTNVEFYAAAVLRAVQMPDELFTATFTASRIVGWSAHVLEQAENNRIYRPEAHYTGIVPK</sequence>
<organism evidence="8 9">
    <name type="scientific">Alkalicoccus halolimnae</name>
    <dbReference type="NCBI Taxonomy" id="1667239"/>
    <lineage>
        <taxon>Bacteria</taxon>
        <taxon>Bacillati</taxon>
        <taxon>Bacillota</taxon>
        <taxon>Bacilli</taxon>
        <taxon>Bacillales</taxon>
        <taxon>Bacillaceae</taxon>
        <taxon>Alkalicoccus</taxon>
    </lineage>
</organism>
<evidence type="ECO:0000256" key="7">
    <source>
        <dbReference type="RuleBase" id="RU003406"/>
    </source>
</evidence>
<dbReference type="PIRSF" id="PIRSF001369">
    <property type="entry name" value="Citrate_synth"/>
    <property type="match status" value="1"/>
</dbReference>
<dbReference type="KEGG" id="ahal:FTX54_011435"/>
<dbReference type="GO" id="GO:0005975">
    <property type="term" value="P:carbohydrate metabolic process"/>
    <property type="evidence" value="ECO:0007669"/>
    <property type="project" value="TreeGrafter"/>
</dbReference>
<evidence type="ECO:0000256" key="1">
    <source>
        <dbReference type="ARBA" id="ARBA00005163"/>
    </source>
</evidence>
<comment type="catalytic activity">
    <reaction evidence="4">
        <text>oxaloacetate + acetyl-CoA + H2O = citrate + CoA + H(+)</text>
        <dbReference type="Rhea" id="RHEA:16845"/>
        <dbReference type="ChEBI" id="CHEBI:15377"/>
        <dbReference type="ChEBI" id="CHEBI:15378"/>
        <dbReference type="ChEBI" id="CHEBI:16452"/>
        <dbReference type="ChEBI" id="CHEBI:16947"/>
        <dbReference type="ChEBI" id="CHEBI:57287"/>
        <dbReference type="ChEBI" id="CHEBI:57288"/>
        <dbReference type="EC" id="2.3.3.16"/>
    </reaction>
</comment>
<name>A0A5C7F959_9BACI</name>
<evidence type="ECO:0000313" key="9">
    <source>
        <dbReference type="Proteomes" id="UP000321816"/>
    </source>
</evidence>
<comment type="pathway">
    <text evidence="1">Carbohydrate metabolism; tricarboxylic acid cycle.</text>
</comment>
<gene>
    <name evidence="8" type="ORF">FTX54_011435</name>
</gene>
<dbReference type="Gene3D" id="1.10.230.10">
    <property type="entry name" value="Cytochrome P450-Terp, domain 2"/>
    <property type="match status" value="1"/>
</dbReference>
<dbReference type="CDD" id="cd06109">
    <property type="entry name" value="BsCS-I_like"/>
    <property type="match status" value="1"/>
</dbReference>
<dbReference type="InterPro" id="IPR036969">
    <property type="entry name" value="Citrate_synthase_sf"/>
</dbReference>
<dbReference type="PRINTS" id="PR00143">
    <property type="entry name" value="CITRTSNTHASE"/>
</dbReference>
<evidence type="ECO:0000256" key="4">
    <source>
        <dbReference type="ARBA" id="ARBA00049288"/>
    </source>
</evidence>
<dbReference type="Proteomes" id="UP000321816">
    <property type="component" value="Chromosome"/>
</dbReference>
<dbReference type="PANTHER" id="PTHR11739">
    <property type="entry name" value="CITRATE SYNTHASE"/>
    <property type="match status" value="1"/>
</dbReference>
<dbReference type="Gene3D" id="1.10.580.10">
    <property type="entry name" value="Citrate Synthase, domain 1"/>
    <property type="match status" value="1"/>
</dbReference>
<feature type="active site" evidence="6">
    <location>
        <position position="254"/>
    </location>
</feature>
<evidence type="ECO:0000256" key="2">
    <source>
        <dbReference type="ARBA" id="ARBA00010566"/>
    </source>
</evidence>
<accession>A0A5C7F959</accession>
<dbReference type="InterPro" id="IPR019810">
    <property type="entry name" value="Citrate_synthase_AS"/>
</dbReference>
<feature type="active site" evidence="6">
    <location>
        <position position="309"/>
    </location>
</feature>
<dbReference type="GO" id="GO:0005829">
    <property type="term" value="C:cytosol"/>
    <property type="evidence" value="ECO:0007669"/>
    <property type="project" value="TreeGrafter"/>
</dbReference>
<evidence type="ECO:0000256" key="3">
    <source>
        <dbReference type="ARBA" id="ARBA00022679"/>
    </source>
</evidence>
<keyword evidence="3 5" id="KW-0808">Transferase</keyword>
<dbReference type="InterPro" id="IPR002020">
    <property type="entry name" value="Citrate_synthase"/>
</dbReference>
<dbReference type="SUPFAM" id="SSF48256">
    <property type="entry name" value="Citrate synthase"/>
    <property type="match status" value="1"/>
</dbReference>
<evidence type="ECO:0000256" key="6">
    <source>
        <dbReference type="PIRSR" id="PIRSR001369-1"/>
    </source>
</evidence>
<dbReference type="InterPro" id="IPR024176">
    <property type="entry name" value="Citrate_synthase_bac-typ"/>
</dbReference>
<dbReference type="PROSITE" id="PS00480">
    <property type="entry name" value="CITRATE_SYNTHASE"/>
    <property type="match status" value="1"/>
</dbReference>
<dbReference type="OrthoDB" id="9800864at2"/>
<dbReference type="AlphaFoldDB" id="A0A5C7F959"/>
<dbReference type="EMBL" id="CP144914">
    <property type="protein sequence ID" value="WWD79033.1"/>
    <property type="molecule type" value="Genomic_DNA"/>
</dbReference>
<evidence type="ECO:0000256" key="5">
    <source>
        <dbReference type="PIRNR" id="PIRNR001369"/>
    </source>
</evidence>
<reference evidence="8 9" key="1">
    <citation type="submission" date="2024-01" db="EMBL/GenBank/DDBJ databases">
        <title>Complete Genome Sequence of Alkalicoccus halolimnae BZ-SZ-XJ29T, a Moderately Halophilic Bacterium Isolated from a Salt Lake.</title>
        <authorList>
            <person name="Zhao B."/>
        </authorList>
    </citation>
    <scope>NUCLEOTIDE SEQUENCE [LARGE SCALE GENOMIC DNA]</scope>
    <source>
        <strain evidence="8 9">BZ-SZ-XJ29</strain>
    </source>
</reference>
<dbReference type="InterPro" id="IPR016142">
    <property type="entry name" value="Citrate_synth-like_lrg_a-sub"/>
</dbReference>
<dbReference type="GO" id="GO:0036440">
    <property type="term" value="F:citrate synthase activity"/>
    <property type="evidence" value="ECO:0007669"/>
    <property type="project" value="UniProtKB-EC"/>
</dbReference>
<comment type="similarity">
    <text evidence="2 5 7">Belongs to the citrate synthase family.</text>
</comment>
<dbReference type="InterPro" id="IPR016143">
    <property type="entry name" value="Citrate_synth-like_sm_a-sub"/>
</dbReference>